<organism evidence="1">
    <name type="scientific">Rhizophora mucronata</name>
    <name type="common">Asiatic mangrove</name>
    <dbReference type="NCBI Taxonomy" id="61149"/>
    <lineage>
        <taxon>Eukaryota</taxon>
        <taxon>Viridiplantae</taxon>
        <taxon>Streptophyta</taxon>
        <taxon>Embryophyta</taxon>
        <taxon>Tracheophyta</taxon>
        <taxon>Spermatophyta</taxon>
        <taxon>Magnoliopsida</taxon>
        <taxon>eudicotyledons</taxon>
        <taxon>Gunneridae</taxon>
        <taxon>Pentapetalae</taxon>
        <taxon>rosids</taxon>
        <taxon>fabids</taxon>
        <taxon>Malpighiales</taxon>
        <taxon>Rhizophoraceae</taxon>
        <taxon>Rhizophora</taxon>
    </lineage>
</organism>
<evidence type="ECO:0000313" key="1">
    <source>
        <dbReference type="EMBL" id="MBX49255.1"/>
    </source>
</evidence>
<reference evidence="1" key="1">
    <citation type="submission" date="2018-02" db="EMBL/GenBank/DDBJ databases">
        <title>Rhizophora mucronata_Transcriptome.</title>
        <authorList>
            <person name="Meera S.P."/>
            <person name="Sreeshan A."/>
            <person name="Augustine A."/>
        </authorList>
    </citation>
    <scope>NUCLEOTIDE SEQUENCE</scope>
    <source>
        <tissue evidence="1">Leaf</tissue>
    </source>
</reference>
<dbReference type="AlphaFoldDB" id="A0A2P2P3C9"/>
<protein>
    <submittedName>
        <fullName evidence="1">Uncharacterized protein</fullName>
    </submittedName>
</protein>
<dbReference type="EMBL" id="GGEC01068771">
    <property type="protein sequence ID" value="MBX49255.1"/>
    <property type="molecule type" value="Transcribed_RNA"/>
</dbReference>
<proteinExistence type="predicted"/>
<name>A0A2P2P3C9_RHIMU</name>
<sequence>MFSVIRCKKVKELCFRRCRVDSGLNLPRFCFAVPFN</sequence>
<accession>A0A2P2P3C9</accession>